<name>M0AFX2_NATA1</name>
<reference evidence="1 2" key="1">
    <citation type="journal article" date="2014" name="PLoS Genet.">
        <title>Phylogenetically driven sequencing of extremely halophilic archaea reveals strategies for static and dynamic osmo-response.</title>
        <authorList>
            <person name="Becker E.A."/>
            <person name="Seitzer P.M."/>
            <person name="Tritt A."/>
            <person name="Larsen D."/>
            <person name="Krusor M."/>
            <person name="Yao A.I."/>
            <person name="Wu D."/>
            <person name="Madern D."/>
            <person name="Eisen J.A."/>
            <person name="Darling A.E."/>
            <person name="Facciotti M.T."/>
        </authorList>
    </citation>
    <scope>NUCLEOTIDE SEQUENCE [LARGE SCALE GENOMIC DNA]</scope>
    <source>
        <strain evidence="1 2">DSM 12278</strain>
    </source>
</reference>
<comment type="caution">
    <text evidence="1">The sequence shown here is derived from an EMBL/GenBank/DDBJ whole genome shotgun (WGS) entry which is preliminary data.</text>
</comment>
<dbReference type="InterPro" id="IPR055985">
    <property type="entry name" value="DUF7563"/>
</dbReference>
<organism evidence="1 2">
    <name type="scientific">Natrialba asiatica (strain ATCC 700177 / DSM 12278 / JCM 9576 / FERM P-10747 / NBRC 102637 / 172P1)</name>
    <dbReference type="NCBI Taxonomy" id="29540"/>
    <lineage>
        <taxon>Archaea</taxon>
        <taxon>Methanobacteriati</taxon>
        <taxon>Methanobacteriota</taxon>
        <taxon>Stenosarchaea group</taxon>
        <taxon>Halobacteria</taxon>
        <taxon>Halobacteriales</taxon>
        <taxon>Natrialbaceae</taxon>
        <taxon>Natrialba</taxon>
    </lineage>
</organism>
<dbReference type="Proteomes" id="UP000011554">
    <property type="component" value="Unassembled WGS sequence"/>
</dbReference>
<dbReference type="AlphaFoldDB" id="M0AFX2"/>
<evidence type="ECO:0008006" key="3">
    <source>
        <dbReference type="Google" id="ProtNLM"/>
    </source>
</evidence>
<dbReference type="STRING" id="29540.C481_20331"/>
<evidence type="ECO:0000313" key="2">
    <source>
        <dbReference type="Proteomes" id="UP000011554"/>
    </source>
</evidence>
<dbReference type="Pfam" id="PF24444">
    <property type="entry name" value="DUF7563"/>
    <property type="match status" value="1"/>
</dbReference>
<protein>
    <recommendedName>
        <fullName evidence="3">Small CPxCG-related zinc finger protein</fullName>
    </recommendedName>
</protein>
<accession>M0AFX2</accession>
<dbReference type="EMBL" id="AOIO01000041">
    <property type="protein sequence ID" value="ELY97434.1"/>
    <property type="molecule type" value="Genomic_DNA"/>
</dbReference>
<keyword evidence="2" id="KW-1185">Reference proteome</keyword>
<dbReference type="eggNOG" id="arCOG06449">
    <property type="taxonomic scope" value="Archaea"/>
</dbReference>
<evidence type="ECO:0000313" key="1">
    <source>
        <dbReference type="EMBL" id="ELY97434.1"/>
    </source>
</evidence>
<proteinExistence type="predicted"/>
<gene>
    <name evidence="1" type="ORF">C481_20331</name>
</gene>
<sequence length="54" mass="5861">MPECSNCGAHVTEQYKRVFADNTGTLHACPNCRSQRERYHGAGAGLAEEVSHGN</sequence>